<sequence length="190" mass="21244">MPVANILSSREGVYQIEVPCRISLSANWRLMEVRARMRSFFKIGQAVAVGLFFMVAPAVAEDASGTWSYDTIKGIGRFWAQISGESTFSIWCKKTGRGYASIIDVDIKGKSAPSNSSIRLSFDGDDVNIRTDADGNVRMDCHYCADQMTWIWWKFKTARKLRVSFKDGRAETFGLISAKNVMGKDICSNI</sequence>
<reference evidence="1 2" key="1">
    <citation type="submission" date="2019-12" db="EMBL/GenBank/DDBJ databases">
        <authorList>
            <person name="Li M."/>
        </authorList>
    </citation>
    <scope>NUCLEOTIDE SEQUENCE [LARGE SCALE GENOMIC DNA]</scope>
    <source>
        <strain evidence="1 2">GBMRC 2046</strain>
    </source>
</reference>
<organism evidence="1 2">
    <name type="scientific">Stappia sediminis</name>
    <dbReference type="NCBI Taxonomy" id="2692190"/>
    <lineage>
        <taxon>Bacteria</taxon>
        <taxon>Pseudomonadati</taxon>
        <taxon>Pseudomonadota</taxon>
        <taxon>Alphaproteobacteria</taxon>
        <taxon>Hyphomicrobiales</taxon>
        <taxon>Stappiaceae</taxon>
        <taxon>Stappia</taxon>
    </lineage>
</organism>
<keyword evidence="2" id="KW-1185">Reference proteome</keyword>
<comment type="caution">
    <text evidence="1">The sequence shown here is derived from an EMBL/GenBank/DDBJ whole genome shotgun (WGS) entry which is preliminary data.</text>
</comment>
<accession>A0A7X3LS79</accession>
<dbReference type="AlphaFoldDB" id="A0A7X3LS79"/>
<evidence type="ECO:0000313" key="1">
    <source>
        <dbReference type="EMBL" id="MXN64113.1"/>
    </source>
</evidence>
<evidence type="ECO:0000313" key="2">
    <source>
        <dbReference type="Proteomes" id="UP000433101"/>
    </source>
</evidence>
<gene>
    <name evidence="1" type="ORF">GR183_04300</name>
</gene>
<protein>
    <submittedName>
        <fullName evidence="1">Uncharacterized protein</fullName>
    </submittedName>
</protein>
<name>A0A7X3LS79_9HYPH</name>
<dbReference type="RefSeq" id="WP_160774372.1">
    <property type="nucleotide sequence ID" value="NZ_WUMV01000002.1"/>
</dbReference>
<dbReference type="EMBL" id="WUMV01000002">
    <property type="protein sequence ID" value="MXN64113.1"/>
    <property type="molecule type" value="Genomic_DNA"/>
</dbReference>
<dbReference type="Proteomes" id="UP000433101">
    <property type="component" value="Unassembled WGS sequence"/>
</dbReference>
<proteinExistence type="predicted"/>